<keyword evidence="2" id="KW-1185">Reference proteome</keyword>
<gene>
    <name evidence="1" type="ORF">Slin15195_G054640</name>
</gene>
<name>A0A9Q9AND3_9PEZI</name>
<proteinExistence type="predicted"/>
<reference evidence="1" key="1">
    <citation type="submission" date="2022-06" db="EMBL/GenBank/DDBJ databases">
        <title>Complete genome sequences of two strains of the flax pathogen Septoria linicola.</title>
        <authorList>
            <person name="Lapalu N."/>
            <person name="Simon A."/>
            <person name="Demenou B."/>
            <person name="Paumier D."/>
            <person name="Guillot M.-P."/>
            <person name="Gout L."/>
            <person name="Valade R."/>
        </authorList>
    </citation>
    <scope>NUCLEOTIDE SEQUENCE</scope>
    <source>
        <strain evidence="1">SE15195</strain>
    </source>
</reference>
<evidence type="ECO:0000313" key="2">
    <source>
        <dbReference type="Proteomes" id="UP001056384"/>
    </source>
</evidence>
<dbReference type="AlphaFoldDB" id="A0A9Q9AND3"/>
<organism evidence="1 2">
    <name type="scientific">Septoria linicola</name>
    <dbReference type="NCBI Taxonomy" id="215465"/>
    <lineage>
        <taxon>Eukaryota</taxon>
        <taxon>Fungi</taxon>
        <taxon>Dikarya</taxon>
        <taxon>Ascomycota</taxon>
        <taxon>Pezizomycotina</taxon>
        <taxon>Dothideomycetes</taxon>
        <taxon>Dothideomycetidae</taxon>
        <taxon>Mycosphaerellales</taxon>
        <taxon>Mycosphaerellaceae</taxon>
        <taxon>Septoria</taxon>
    </lineage>
</organism>
<dbReference type="EMBL" id="CP099421">
    <property type="protein sequence ID" value="USW52145.1"/>
    <property type="molecule type" value="Genomic_DNA"/>
</dbReference>
<accession>A0A9Q9AND3</accession>
<evidence type="ECO:0000313" key="1">
    <source>
        <dbReference type="EMBL" id="USW52145.1"/>
    </source>
</evidence>
<protein>
    <submittedName>
        <fullName evidence="1">Uncharacterized protein</fullName>
    </submittedName>
</protein>
<sequence length="176" mass="18953">MAEPGWQSHPRTISKSPSAGLLYSIDTDTLLILRQIYGVTGITISAGWLNRAGSLILALEASRLVLDYYTYLTQLLCAQNLAPLPDSQEFIANMKRTLAALTLFLGSSAYAKPLSTCVAPKDGTGTGHCLTYESEGGPQLTDLRTVCRKAKPCVVNGNGCWANFENIEGGWYGNCS</sequence>
<dbReference type="Proteomes" id="UP001056384">
    <property type="component" value="Chromosome 4"/>
</dbReference>